<keyword evidence="3" id="KW-0645">Protease</keyword>
<keyword evidence="8" id="KW-1185">Reference proteome</keyword>
<keyword evidence="4" id="KW-0378">Hydrolase</keyword>
<dbReference type="PANTHER" id="PTHR24264:SF65">
    <property type="entry name" value="SRCR DOMAIN-CONTAINING PROTEIN"/>
    <property type="match status" value="1"/>
</dbReference>
<name>A0AA36BUE2_OCTVU</name>
<evidence type="ECO:0000313" key="8">
    <source>
        <dbReference type="Proteomes" id="UP001162480"/>
    </source>
</evidence>
<reference evidence="7" key="1">
    <citation type="submission" date="2023-08" db="EMBL/GenBank/DDBJ databases">
        <authorList>
            <person name="Alioto T."/>
            <person name="Alioto T."/>
            <person name="Gomez Garrido J."/>
        </authorList>
    </citation>
    <scope>NUCLEOTIDE SEQUENCE</scope>
</reference>
<dbReference type="GO" id="GO:0004252">
    <property type="term" value="F:serine-type endopeptidase activity"/>
    <property type="evidence" value="ECO:0007669"/>
    <property type="project" value="InterPro"/>
</dbReference>
<dbReference type="Proteomes" id="UP001162480">
    <property type="component" value="Chromosome 25"/>
</dbReference>
<keyword evidence="5" id="KW-0720">Serine protease</keyword>
<feature type="domain" description="Peptidase S1" evidence="6">
    <location>
        <begin position="1"/>
        <end position="238"/>
    </location>
</feature>
<evidence type="ECO:0000256" key="4">
    <source>
        <dbReference type="ARBA" id="ARBA00022801"/>
    </source>
</evidence>
<proteinExistence type="predicted"/>
<dbReference type="AlphaFoldDB" id="A0AA36BUE2"/>
<dbReference type="InterPro" id="IPR043504">
    <property type="entry name" value="Peptidase_S1_PA_chymotrypsin"/>
</dbReference>
<keyword evidence="2" id="KW-0964">Secreted</keyword>
<evidence type="ECO:0000256" key="2">
    <source>
        <dbReference type="ARBA" id="ARBA00022525"/>
    </source>
</evidence>
<sequence length="238" mass="25428">MFLPTRLPIKTTLFITIASIQLFSMNNLTSRIIMLSLCCLLVAVASVFAGPETQIVEGTTAADCELPSIVYLILVESATSIKDCGENDIAILTLNESLSEGRCVKFAPMASQGENFGTSRCIAAGWGDLTYRGEGSENLQKVALPIVPFDECKKKSILTISDGILCAGDFEKGGPSTCEGDSGGPLYCPRSNGQMVLAGITSFGYNYKFRFAFEIGTTKPSTVCETETDIAVLIAVMI</sequence>
<evidence type="ECO:0000256" key="1">
    <source>
        <dbReference type="ARBA" id="ARBA00004613"/>
    </source>
</evidence>
<accession>A0AA36BUE2</accession>
<dbReference type="PROSITE" id="PS00135">
    <property type="entry name" value="TRYPSIN_SER"/>
    <property type="match status" value="1"/>
</dbReference>
<evidence type="ECO:0000256" key="3">
    <source>
        <dbReference type="ARBA" id="ARBA00022670"/>
    </source>
</evidence>
<dbReference type="GO" id="GO:0006508">
    <property type="term" value="P:proteolysis"/>
    <property type="evidence" value="ECO:0007669"/>
    <property type="project" value="UniProtKB-KW"/>
</dbReference>
<dbReference type="SMART" id="SM00020">
    <property type="entry name" value="Tryp_SPc"/>
    <property type="match status" value="1"/>
</dbReference>
<dbReference type="InterPro" id="IPR050127">
    <property type="entry name" value="Serine_Proteases_S1"/>
</dbReference>
<dbReference type="InterPro" id="IPR001254">
    <property type="entry name" value="Trypsin_dom"/>
</dbReference>
<dbReference type="EMBL" id="OX597838">
    <property type="protein sequence ID" value="CAI9740761.1"/>
    <property type="molecule type" value="Genomic_DNA"/>
</dbReference>
<dbReference type="SUPFAM" id="SSF50494">
    <property type="entry name" value="Trypsin-like serine proteases"/>
    <property type="match status" value="1"/>
</dbReference>
<evidence type="ECO:0000256" key="5">
    <source>
        <dbReference type="ARBA" id="ARBA00022825"/>
    </source>
</evidence>
<dbReference type="Gene3D" id="2.40.10.10">
    <property type="entry name" value="Trypsin-like serine proteases"/>
    <property type="match status" value="2"/>
</dbReference>
<dbReference type="PROSITE" id="PS50240">
    <property type="entry name" value="TRYPSIN_DOM"/>
    <property type="match status" value="1"/>
</dbReference>
<evidence type="ECO:0000259" key="6">
    <source>
        <dbReference type="PROSITE" id="PS50240"/>
    </source>
</evidence>
<dbReference type="GO" id="GO:0005615">
    <property type="term" value="C:extracellular space"/>
    <property type="evidence" value="ECO:0007669"/>
    <property type="project" value="TreeGrafter"/>
</dbReference>
<dbReference type="InterPro" id="IPR033116">
    <property type="entry name" value="TRYPSIN_SER"/>
</dbReference>
<gene>
    <name evidence="7" type="ORF">OCTVUL_1B023952</name>
</gene>
<dbReference type="InterPro" id="IPR009003">
    <property type="entry name" value="Peptidase_S1_PA"/>
</dbReference>
<comment type="subcellular location">
    <subcellularLocation>
        <location evidence="1">Secreted</location>
    </subcellularLocation>
</comment>
<evidence type="ECO:0000313" key="7">
    <source>
        <dbReference type="EMBL" id="CAI9740761.1"/>
    </source>
</evidence>
<protein>
    <submittedName>
        <fullName evidence="7">Chymotrypsin-1-like</fullName>
    </submittedName>
</protein>
<organism evidence="7 8">
    <name type="scientific">Octopus vulgaris</name>
    <name type="common">Common octopus</name>
    <dbReference type="NCBI Taxonomy" id="6645"/>
    <lineage>
        <taxon>Eukaryota</taxon>
        <taxon>Metazoa</taxon>
        <taxon>Spiralia</taxon>
        <taxon>Lophotrochozoa</taxon>
        <taxon>Mollusca</taxon>
        <taxon>Cephalopoda</taxon>
        <taxon>Coleoidea</taxon>
        <taxon>Octopodiformes</taxon>
        <taxon>Octopoda</taxon>
        <taxon>Incirrata</taxon>
        <taxon>Octopodidae</taxon>
        <taxon>Octopus</taxon>
    </lineage>
</organism>
<dbReference type="PANTHER" id="PTHR24264">
    <property type="entry name" value="TRYPSIN-RELATED"/>
    <property type="match status" value="1"/>
</dbReference>
<dbReference type="Pfam" id="PF00089">
    <property type="entry name" value="Trypsin"/>
    <property type="match status" value="1"/>
</dbReference>